<feature type="domain" description="Reverse transcriptase" evidence="9">
    <location>
        <begin position="131"/>
        <end position="310"/>
    </location>
</feature>
<feature type="non-terminal residue" evidence="10">
    <location>
        <position position="1"/>
    </location>
</feature>
<evidence type="ECO:0000256" key="7">
    <source>
        <dbReference type="ARBA" id="ARBA00022801"/>
    </source>
</evidence>
<evidence type="ECO:0000313" key="11">
    <source>
        <dbReference type="Proteomes" id="UP001529510"/>
    </source>
</evidence>
<dbReference type="EC" id="3.1.26.4" evidence="2"/>
<feature type="non-terminal residue" evidence="10">
    <location>
        <position position="523"/>
    </location>
</feature>
<keyword evidence="3" id="KW-0808">Transferase</keyword>
<dbReference type="CDD" id="cd09274">
    <property type="entry name" value="RNase_HI_RT_Ty3"/>
    <property type="match status" value="1"/>
</dbReference>
<evidence type="ECO:0000256" key="3">
    <source>
        <dbReference type="ARBA" id="ARBA00022679"/>
    </source>
</evidence>
<reference evidence="10 11" key="1">
    <citation type="submission" date="2024-05" db="EMBL/GenBank/DDBJ databases">
        <title>Genome sequencing and assembly of Indian major carp, Cirrhinus mrigala (Hamilton, 1822).</title>
        <authorList>
            <person name="Mohindra V."/>
            <person name="Chowdhury L.M."/>
            <person name="Lal K."/>
            <person name="Jena J.K."/>
        </authorList>
    </citation>
    <scope>NUCLEOTIDE SEQUENCE [LARGE SCALE GENOMIC DNA]</scope>
    <source>
        <strain evidence="10">CM1030</strain>
        <tissue evidence="10">Blood</tissue>
    </source>
</reference>
<evidence type="ECO:0000313" key="10">
    <source>
        <dbReference type="EMBL" id="KAL0155106.1"/>
    </source>
</evidence>
<dbReference type="Pfam" id="PF17917">
    <property type="entry name" value="RT_RNaseH"/>
    <property type="match status" value="1"/>
</dbReference>
<name>A0ABD0N2Q4_CIRMR</name>
<evidence type="ECO:0000256" key="2">
    <source>
        <dbReference type="ARBA" id="ARBA00012180"/>
    </source>
</evidence>
<comment type="similarity">
    <text evidence="1">Belongs to the beta type-B retroviral polymerase family. HERV class-II K(HML-2) pol subfamily.</text>
</comment>
<dbReference type="EMBL" id="JAMKFB020000025">
    <property type="protein sequence ID" value="KAL0155106.1"/>
    <property type="molecule type" value="Genomic_DNA"/>
</dbReference>
<protein>
    <recommendedName>
        <fullName evidence="2">ribonuclease H</fullName>
        <ecNumber evidence="2">3.1.26.4</ecNumber>
    </recommendedName>
</protein>
<dbReference type="GO" id="GO:0003964">
    <property type="term" value="F:RNA-directed DNA polymerase activity"/>
    <property type="evidence" value="ECO:0007669"/>
    <property type="project" value="UniProtKB-KW"/>
</dbReference>
<accession>A0ABD0N2Q4</accession>
<dbReference type="Pfam" id="PF00078">
    <property type="entry name" value="RVT_1"/>
    <property type="match status" value="1"/>
</dbReference>
<dbReference type="AlphaFoldDB" id="A0ABD0N2Q4"/>
<organism evidence="10 11">
    <name type="scientific">Cirrhinus mrigala</name>
    <name type="common">Mrigala</name>
    <dbReference type="NCBI Taxonomy" id="683832"/>
    <lineage>
        <taxon>Eukaryota</taxon>
        <taxon>Metazoa</taxon>
        <taxon>Chordata</taxon>
        <taxon>Craniata</taxon>
        <taxon>Vertebrata</taxon>
        <taxon>Euteleostomi</taxon>
        <taxon>Actinopterygii</taxon>
        <taxon>Neopterygii</taxon>
        <taxon>Teleostei</taxon>
        <taxon>Ostariophysi</taxon>
        <taxon>Cypriniformes</taxon>
        <taxon>Cyprinidae</taxon>
        <taxon>Labeoninae</taxon>
        <taxon>Labeonini</taxon>
        <taxon>Cirrhinus</taxon>
    </lineage>
</organism>
<dbReference type="CDD" id="cd01647">
    <property type="entry name" value="RT_LTR"/>
    <property type="match status" value="1"/>
</dbReference>
<dbReference type="Gene3D" id="3.10.10.10">
    <property type="entry name" value="HIV Type 1 Reverse Transcriptase, subunit A, domain 1"/>
    <property type="match status" value="1"/>
</dbReference>
<gene>
    <name evidence="10" type="ORF">M9458_049369</name>
</gene>
<evidence type="ECO:0000256" key="4">
    <source>
        <dbReference type="ARBA" id="ARBA00022695"/>
    </source>
</evidence>
<evidence type="ECO:0000256" key="1">
    <source>
        <dbReference type="ARBA" id="ARBA00010879"/>
    </source>
</evidence>
<dbReference type="FunFam" id="3.30.70.270:FF:000020">
    <property type="entry name" value="Transposon Tf2-6 polyprotein-like Protein"/>
    <property type="match status" value="1"/>
</dbReference>
<dbReference type="InterPro" id="IPR050951">
    <property type="entry name" value="Retrovirus_Pol_polyprotein"/>
</dbReference>
<keyword evidence="8" id="KW-0695">RNA-directed DNA polymerase</keyword>
<dbReference type="InterPro" id="IPR000477">
    <property type="entry name" value="RT_dom"/>
</dbReference>
<keyword evidence="4" id="KW-0548">Nucleotidyltransferase</keyword>
<comment type="caution">
    <text evidence="10">The sequence shown here is derived from an EMBL/GenBank/DDBJ whole genome shotgun (WGS) entry which is preliminary data.</text>
</comment>
<dbReference type="GO" id="GO:0004523">
    <property type="term" value="F:RNA-DNA hybrid ribonuclease activity"/>
    <property type="evidence" value="ECO:0007669"/>
    <property type="project" value="UniProtKB-EC"/>
</dbReference>
<keyword evidence="5" id="KW-0540">Nuclease</keyword>
<dbReference type="InterPro" id="IPR043502">
    <property type="entry name" value="DNA/RNA_pol_sf"/>
</dbReference>
<dbReference type="PANTHER" id="PTHR37984:SF5">
    <property type="entry name" value="PROTEIN NYNRIN-LIKE"/>
    <property type="match status" value="1"/>
</dbReference>
<dbReference type="SUPFAM" id="SSF56672">
    <property type="entry name" value="DNA/RNA polymerases"/>
    <property type="match status" value="1"/>
</dbReference>
<evidence type="ECO:0000259" key="9">
    <source>
        <dbReference type="PROSITE" id="PS50878"/>
    </source>
</evidence>
<keyword evidence="6" id="KW-0255">Endonuclease</keyword>
<dbReference type="Gene3D" id="3.30.70.270">
    <property type="match status" value="2"/>
</dbReference>
<dbReference type="PANTHER" id="PTHR37984">
    <property type="entry name" value="PROTEIN CBG26694"/>
    <property type="match status" value="1"/>
</dbReference>
<dbReference type="InterPro" id="IPR041373">
    <property type="entry name" value="RT_RNaseH"/>
</dbReference>
<evidence type="ECO:0000256" key="5">
    <source>
        <dbReference type="ARBA" id="ARBA00022722"/>
    </source>
</evidence>
<evidence type="ECO:0000256" key="8">
    <source>
        <dbReference type="ARBA" id="ARBA00022918"/>
    </source>
</evidence>
<keyword evidence="7" id="KW-0378">Hydrolase</keyword>
<evidence type="ECO:0000256" key="6">
    <source>
        <dbReference type="ARBA" id="ARBA00022759"/>
    </source>
</evidence>
<dbReference type="PROSITE" id="PS50878">
    <property type="entry name" value="RT_POL"/>
    <property type="match status" value="1"/>
</dbReference>
<sequence length="523" mass="59584">IPPSISSWDDPGYRYISQRSAGIHATSSAGARNVPPNVCLFYLIPAVSTLPSLPPRLKAQSPEPVFMPEIPAEYRAYQDVFSKLAATQLPPHRPWDCTIDLLPGAQLPKGRIYPLSIPERQAMENYITEALNQGFIRPSTSLAASSFFFVGKKDGGLRPCIDYRHLNSQIIQQPYPLPLVPAALEELRGSQVFTKLDLQSAYNLVRIREGDEWKTAFITPTGHYEYLVMPYGLSVSPSVFQTFMNEVFREFLHRFVVVYIDDILIYSRNMAEHRQHVQQVLQKLRQHQLYLKLEKCEFHKSSVQFLGYINSEGVLMDQGKVDAIQNWPQPDSIKALQRFLGFANFYRRFIKDYSSIIAPLTSLLRGKPRRLTWDPAAHEAFQHIKKLFSTAPLLHHPDPNLPFTVDADASTTGVGAVLSQAVGESSILHPCAFSRKLSPAEQNYDVGNRELLAIKLALEEWRHWLEGAVHPFTIITDHKNLQYLRDAKRLNPRQARWALFFTRFRFTITYRPGSKNIPADALT</sequence>
<keyword evidence="11" id="KW-1185">Reference proteome</keyword>
<proteinExistence type="inferred from homology"/>
<dbReference type="Proteomes" id="UP001529510">
    <property type="component" value="Unassembled WGS sequence"/>
</dbReference>
<dbReference type="InterPro" id="IPR043128">
    <property type="entry name" value="Rev_trsase/Diguanyl_cyclase"/>
</dbReference>